<name>A0ABT1BEK7_9ENTR</name>
<sequence length="470" mass="50617">MSKFKKIAVEIVDTIGIDNIISATHCATRLRLQVKDRERINDEKIRSISDVKGVFFNSGQYQIILGTGIVNKVYSEFAAAFNVTEVSKEEMIQQSGNRLQRGIRNLSDVFVPIVPILGATGLFLGLKGVLFNDTVLAWFGSNADNIPLYLKTLTTVLCDTAFAFLAAFICWSAFKKFGGTPIVGFLIGLMLVSPALPNAYDVAYGNANPIYVFGFIPLVGYQGSILTALITGIIGAKLEIVLRKVMPDSMDLIFTPFVVILLSVSIALLVLGPLVHGFEHYAILAIQQFLSLPAGIGGLLIGFLYPIAVMTGMHHMFIMIETSLIAGTGFNPLITVCAMYGFANAAVCLAISLKSRSPSFKTAGISATATQLLGVSEPALFGIVMRTGIRAIAIMLICSALGGMVLSLLSIKANSYGLAVLLSPLMYIYDHYQVVSYICVGVAVFILAFIMTTLLVKINDAPGDKTENHK</sequence>
<gene>
    <name evidence="15" type="ORF">LOD26_22030</name>
</gene>
<comment type="subcellular location">
    <subcellularLocation>
        <location evidence="1">Cell membrane</location>
        <topology evidence="1">Multi-pass membrane protein</topology>
    </subcellularLocation>
</comment>
<keyword evidence="10 12" id="KW-0472">Membrane</keyword>
<dbReference type="PANTHER" id="PTHR30175:SF7">
    <property type="entry name" value="NEGATIVE REGULATOR OF SACY ACTIVITY"/>
    <property type="match status" value="1"/>
</dbReference>
<accession>A0ABT1BEK7</accession>
<dbReference type="InterPro" id="IPR003352">
    <property type="entry name" value="PTS_EIIC"/>
</dbReference>
<dbReference type="PROSITE" id="PS51103">
    <property type="entry name" value="PTS_EIIC_TYPE_1"/>
    <property type="match status" value="1"/>
</dbReference>
<dbReference type="InterPro" id="IPR018113">
    <property type="entry name" value="PTrfase_EIIB_Cys"/>
</dbReference>
<evidence type="ECO:0000256" key="12">
    <source>
        <dbReference type="SAM" id="Phobius"/>
    </source>
</evidence>
<evidence type="ECO:0000256" key="3">
    <source>
        <dbReference type="ARBA" id="ARBA00022475"/>
    </source>
</evidence>
<feature type="transmembrane region" description="Helical" evidence="12">
    <location>
        <begin position="391"/>
        <end position="411"/>
    </location>
</feature>
<keyword evidence="16" id="KW-1185">Reference proteome</keyword>
<dbReference type="EMBL" id="JAJJVQ010000009">
    <property type="protein sequence ID" value="MCO5783971.1"/>
    <property type="molecule type" value="Genomic_DNA"/>
</dbReference>
<evidence type="ECO:0000259" key="13">
    <source>
        <dbReference type="PROSITE" id="PS51098"/>
    </source>
</evidence>
<dbReference type="SUPFAM" id="SSF55604">
    <property type="entry name" value="Glucose permease domain IIB"/>
    <property type="match status" value="1"/>
</dbReference>
<evidence type="ECO:0000313" key="16">
    <source>
        <dbReference type="Proteomes" id="UP001139290"/>
    </source>
</evidence>
<dbReference type="Proteomes" id="UP001139290">
    <property type="component" value="Unassembled WGS sequence"/>
</dbReference>
<feature type="transmembrane region" description="Helical" evidence="12">
    <location>
        <begin position="220"/>
        <end position="240"/>
    </location>
</feature>
<dbReference type="InterPro" id="IPR013013">
    <property type="entry name" value="PTS_EIIC_1"/>
</dbReference>
<keyword evidence="6" id="KW-0598">Phosphotransferase system</keyword>
<keyword evidence="9 12" id="KW-1133">Transmembrane helix</keyword>
<dbReference type="Pfam" id="PF00367">
    <property type="entry name" value="PTS_EIIB"/>
    <property type="match status" value="1"/>
</dbReference>
<evidence type="ECO:0000256" key="5">
    <source>
        <dbReference type="ARBA" id="ARBA00022679"/>
    </source>
</evidence>
<keyword evidence="5" id="KW-0808">Transferase</keyword>
<dbReference type="RefSeq" id="WP_187254025.1">
    <property type="nucleotide sequence ID" value="NZ_JAJJVQ010000009.1"/>
</dbReference>
<evidence type="ECO:0000256" key="1">
    <source>
        <dbReference type="ARBA" id="ARBA00004651"/>
    </source>
</evidence>
<feature type="active site" description="Phosphocysteine intermediate; for EIIB activity" evidence="11">
    <location>
        <position position="26"/>
    </location>
</feature>
<proteinExistence type="predicted"/>
<evidence type="ECO:0000256" key="11">
    <source>
        <dbReference type="PROSITE-ProRule" id="PRU00421"/>
    </source>
</evidence>
<feature type="transmembrane region" description="Helical" evidence="12">
    <location>
        <begin position="281"/>
        <end position="305"/>
    </location>
</feature>
<keyword evidence="7 12" id="KW-0812">Transmembrane</keyword>
<organism evidence="15 16">
    <name type="scientific">Citrobacter meridianamericanus</name>
    <dbReference type="NCBI Taxonomy" id="2894201"/>
    <lineage>
        <taxon>Bacteria</taxon>
        <taxon>Pseudomonadati</taxon>
        <taxon>Pseudomonadota</taxon>
        <taxon>Gammaproteobacteria</taxon>
        <taxon>Enterobacterales</taxon>
        <taxon>Enterobacteriaceae</taxon>
        <taxon>Citrobacter</taxon>
    </lineage>
</organism>
<evidence type="ECO:0000259" key="14">
    <source>
        <dbReference type="PROSITE" id="PS51103"/>
    </source>
</evidence>
<dbReference type="PANTHER" id="PTHR30175">
    <property type="entry name" value="PHOSPHOTRANSFERASE SYSTEM TRANSPORT PROTEIN"/>
    <property type="match status" value="1"/>
</dbReference>
<keyword evidence="3" id="KW-1003">Cell membrane</keyword>
<keyword evidence="4" id="KW-0762">Sugar transport</keyword>
<protein>
    <submittedName>
        <fullName evidence="15">PTS transporter subunit EIIC</fullName>
    </submittedName>
</protein>
<feature type="transmembrane region" description="Helical" evidence="12">
    <location>
        <begin position="252"/>
        <end position="275"/>
    </location>
</feature>
<feature type="transmembrane region" description="Helical" evidence="12">
    <location>
        <begin position="363"/>
        <end position="384"/>
    </location>
</feature>
<feature type="transmembrane region" description="Helical" evidence="12">
    <location>
        <begin position="182"/>
        <end position="200"/>
    </location>
</feature>
<evidence type="ECO:0000313" key="15">
    <source>
        <dbReference type="EMBL" id="MCO5783971.1"/>
    </source>
</evidence>
<evidence type="ECO:0000256" key="10">
    <source>
        <dbReference type="ARBA" id="ARBA00023136"/>
    </source>
</evidence>
<evidence type="ECO:0000256" key="9">
    <source>
        <dbReference type="ARBA" id="ARBA00022989"/>
    </source>
</evidence>
<dbReference type="InterPro" id="IPR050558">
    <property type="entry name" value="PTS_Sugar-Specific_Components"/>
</dbReference>
<feature type="domain" description="PTS EIIB type-1" evidence="13">
    <location>
        <begin position="4"/>
        <end position="87"/>
    </location>
</feature>
<feature type="transmembrane region" description="Helical" evidence="12">
    <location>
        <begin position="431"/>
        <end position="456"/>
    </location>
</feature>
<dbReference type="PROSITE" id="PS01035">
    <property type="entry name" value="PTS_EIIB_TYPE_1_CYS"/>
    <property type="match status" value="1"/>
</dbReference>
<dbReference type="Gene3D" id="3.30.1360.60">
    <property type="entry name" value="Glucose permease domain IIB"/>
    <property type="match status" value="1"/>
</dbReference>
<evidence type="ECO:0000256" key="7">
    <source>
        <dbReference type="ARBA" id="ARBA00022692"/>
    </source>
</evidence>
<evidence type="ECO:0000256" key="2">
    <source>
        <dbReference type="ARBA" id="ARBA00022448"/>
    </source>
</evidence>
<dbReference type="InterPro" id="IPR001996">
    <property type="entry name" value="PTS_IIB_1"/>
</dbReference>
<keyword evidence="8" id="KW-0418">Kinase</keyword>
<dbReference type="NCBIfam" id="TIGR00826">
    <property type="entry name" value="EIIB_glc"/>
    <property type="match status" value="1"/>
</dbReference>
<keyword evidence="2" id="KW-0813">Transport</keyword>
<feature type="transmembrane region" description="Helical" evidence="12">
    <location>
        <begin position="317"/>
        <end position="343"/>
    </location>
</feature>
<feature type="transmembrane region" description="Helical" evidence="12">
    <location>
        <begin position="106"/>
        <end position="126"/>
    </location>
</feature>
<evidence type="ECO:0000256" key="6">
    <source>
        <dbReference type="ARBA" id="ARBA00022683"/>
    </source>
</evidence>
<evidence type="ECO:0000256" key="8">
    <source>
        <dbReference type="ARBA" id="ARBA00022777"/>
    </source>
</evidence>
<evidence type="ECO:0000256" key="4">
    <source>
        <dbReference type="ARBA" id="ARBA00022597"/>
    </source>
</evidence>
<feature type="domain" description="PTS EIIC type-1" evidence="14">
    <location>
        <begin position="117"/>
        <end position="468"/>
    </location>
</feature>
<feature type="transmembrane region" description="Helical" evidence="12">
    <location>
        <begin position="146"/>
        <end position="170"/>
    </location>
</feature>
<comment type="caution">
    <text evidence="15">The sequence shown here is derived from an EMBL/GenBank/DDBJ whole genome shotgun (WGS) entry which is preliminary data.</text>
</comment>
<dbReference type="PROSITE" id="PS51098">
    <property type="entry name" value="PTS_EIIB_TYPE_1"/>
    <property type="match status" value="1"/>
</dbReference>
<reference evidence="15" key="1">
    <citation type="submission" date="2021-11" db="EMBL/GenBank/DDBJ databases">
        <title>Citrobacter meridianamericanus sp. nov. isolated from soil.</title>
        <authorList>
            <person name="Furlan J.P.R."/>
            <person name="Stehling E.G."/>
        </authorList>
    </citation>
    <scope>NUCLEOTIDE SEQUENCE</scope>
    <source>
        <strain evidence="15">BR102</strain>
    </source>
</reference>
<dbReference type="InterPro" id="IPR036878">
    <property type="entry name" value="Glu_permease_IIB"/>
</dbReference>
<dbReference type="CDD" id="cd00212">
    <property type="entry name" value="PTS_IIB_glc"/>
    <property type="match status" value="1"/>
</dbReference>
<dbReference type="Pfam" id="PF02378">
    <property type="entry name" value="PTS_EIIC"/>
    <property type="match status" value="1"/>
</dbReference>